<evidence type="ECO:0000313" key="2">
    <source>
        <dbReference type="EMBL" id="EDT03479.1"/>
    </source>
</evidence>
<reference evidence="2 3" key="1">
    <citation type="submission" date="2008-03" db="EMBL/GenBank/DDBJ databases">
        <title>Sequencing of the draft genome and assembly of Burkholderia ambifaria IOP40-10.</title>
        <authorList>
            <consortium name="US DOE Joint Genome Institute (JGI-PGF)"/>
            <person name="Copeland A."/>
            <person name="Lucas S."/>
            <person name="Lapidus A."/>
            <person name="Glavina del Rio T."/>
            <person name="Dalin E."/>
            <person name="Tice H."/>
            <person name="Bruce D."/>
            <person name="Goodwin L."/>
            <person name="Pitluck S."/>
            <person name="Larimer F."/>
            <person name="Land M.L."/>
            <person name="Hauser L."/>
            <person name="Tiedje J."/>
            <person name="Richardson P."/>
        </authorList>
    </citation>
    <scope>NUCLEOTIDE SEQUENCE [LARGE SCALE GENOMIC DNA]</scope>
    <source>
        <strain evidence="2 3">IOP40-10</strain>
    </source>
</reference>
<dbReference type="Pfam" id="PF13560">
    <property type="entry name" value="HTH_31"/>
    <property type="match status" value="1"/>
</dbReference>
<dbReference type="Gene3D" id="1.10.260.40">
    <property type="entry name" value="lambda repressor-like DNA-binding domains"/>
    <property type="match status" value="1"/>
</dbReference>
<gene>
    <name evidence="2" type="ORF">BamIOP4010DRAFT_3008</name>
</gene>
<dbReference type="InterPro" id="IPR001387">
    <property type="entry name" value="Cro/C1-type_HTH"/>
</dbReference>
<dbReference type="Proteomes" id="UP000005463">
    <property type="component" value="Unassembled WGS sequence"/>
</dbReference>
<protein>
    <submittedName>
        <fullName evidence="2">Transcriptional regulator, XRE family</fullName>
    </submittedName>
</protein>
<dbReference type="SUPFAM" id="SSF47413">
    <property type="entry name" value="lambda repressor-like DNA-binding domains"/>
    <property type="match status" value="1"/>
</dbReference>
<dbReference type="RefSeq" id="WP_006752190.1">
    <property type="nucleotide sequence ID" value="NZ_ABLC01000068.1"/>
</dbReference>
<evidence type="ECO:0000259" key="1">
    <source>
        <dbReference type="PROSITE" id="PS50943"/>
    </source>
</evidence>
<feature type="domain" description="HTH cro/C1-type" evidence="1">
    <location>
        <begin position="18"/>
        <end position="54"/>
    </location>
</feature>
<dbReference type="EMBL" id="ABLC01000068">
    <property type="protein sequence ID" value="EDT03479.1"/>
    <property type="molecule type" value="Genomic_DNA"/>
</dbReference>
<dbReference type="CDD" id="cd00093">
    <property type="entry name" value="HTH_XRE"/>
    <property type="match status" value="1"/>
</dbReference>
<sequence length="172" mass="19693">MSTTVPTLATDRPTAEMLRQLRERSNRTQGQMAVLLNLTERQYQRFEAGDSKMPLGTWKLLRSVWGSRHPIDFEVVTESTRGWDTRRDTRRDTIERGDVVELQPIVGPLLRATVCMDRVHDGLGDEDGYGAFVIEFVGADGAGQEYLGFYIGERVRFARENVIHLEQRAPRR</sequence>
<name>B1FG48_9BURK</name>
<dbReference type="GO" id="GO:0003677">
    <property type="term" value="F:DNA binding"/>
    <property type="evidence" value="ECO:0007669"/>
    <property type="project" value="InterPro"/>
</dbReference>
<dbReference type="AlphaFoldDB" id="B1FG48"/>
<accession>B1FG48</accession>
<dbReference type="InterPro" id="IPR010982">
    <property type="entry name" value="Lambda_DNA-bd_dom_sf"/>
</dbReference>
<dbReference type="PATRIC" id="fig|396596.7.peg.4700"/>
<evidence type="ECO:0000313" key="3">
    <source>
        <dbReference type="Proteomes" id="UP000005463"/>
    </source>
</evidence>
<comment type="caution">
    <text evidence="2">The sequence shown here is derived from an EMBL/GenBank/DDBJ whole genome shotgun (WGS) entry which is preliminary data.</text>
</comment>
<proteinExistence type="predicted"/>
<organism evidence="2 3">
    <name type="scientific">Burkholderia ambifaria IOP40-10</name>
    <dbReference type="NCBI Taxonomy" id="396596"/>
    <lineage>
        <taxon>Bacteria</taxon>
        <taxon>Pseudomonadati</taxon>
        <taxon>Pseudomonadota</taxon>
        <taxon>Betaproteobacteria</taxon>
        <taxon>Burkholderiales</taxon>
        <taxon>Burkholderiaceae</taxon>
        <taxon>Burkholderia</taxon>
        <taxon>Burkholderia cepacia complex</taxon>
    </lineage>
</organism>
<dbReference type="PROSITE" id="PS50943">
    <property type="entry name" value="HTH_CROC1"/>
    <property type="match status" value="1"/>
</dbReference>